<evidence type="ECO:0000313" key="2">
    <source>
        <dbReference type="Proteomes" id="UP000363590"/>
    </source>
</evidence>
<accession>A0A5P9XQ74</accession>
<protein>
    <submittedName>
        <fullName evidence="1">Uncharacterized protein</fullName>
    </submittedName>
</protein>
<proteinExistence type="predicted"/>
<dbReference type="KEGG" id="atx:GCD22_01623"/>
<organism evidence="1 2">
    <name type="scientific">Acidithiobacillus thiooxidans ATCC 19377</name>
    <dbReference type="NCBI Taxonomy" id="637390"/>
    <lineage>
        <taxon>Bacteria</taxon>
        <taxon>Pseudomonadati</taxon>
        <taxon>Pseudomonadota</taxon>
        <taxon>Acidithiobacillia</taxon>
        <taxon>Acidithiobacillales</taxon>
        <taxon>Acidithiobacillaceae</taxon>
        <taxon>Acidithiobacillus</taxon>
    </lineage>
</organism>
<name>A0A5P9XQ74_ACITH</name>
<dbReference type="EMBL" id="CP045571">
    <property type="protein sequence ID" value="QFX95928.1"/>
    <property type="molecule type" value="Genomic_DNA"/>
</dbReference>
<sequence>MLGKKLVFRLQSGGDNESTVQNNNKESDINLYSLVGIAEQNVFKPMSLRSKFQSI</sequence>
<reference evidence="1 2" key="1">
    <citation type="submission" date="2019-10" db="EMBL/GenBank/DDBJ databases">
        <authorList>
            <person name="Wang R."/>
        </authorList>
    </citation>
    <scope>NUCLEOTIDE SEQUENCE [LARGE SCALE GENOMIC DNA]</scope>
    <source>
        <strain evidence="1 2">ATCC 19377</strain>
    </source>
</reference>
<gene>
    <name evidence="1" type="ORF">GCD22_01623</name>
</gene>
<dbReference type="Proteomes" id="UP000363590">
    <property type="component" value="Chromosome"/>
</dbReference>
<evidence type="ECO:0000313" key="1">
    <source>
        <dbReference type="EMBL" id="QFX95928.1"/>
    </source>
</evidence>
<dbReference type="AlphaFoldDB" id="A0A5P9XQ74"/>